<dbReference type="SUPFAM" id="SSF52540">
    <property type="entry name" value="P-loop containing nucleoside triphosphate hydrolases"/>
    <property type="match status" value="1"/>
</dbReference>
<evidence type="ECO:0000313" key="3">
    <source>
        <dbReference type="Proteomes" id="UP000182409"/>
    </source>
</evidence>
<dbReference type="Gene3D" id="3.90.320.10">
    <property type="match status" value="1"/>
</dbReference>
<evidence type="ECO:0000259" key="1">
    <source>
        <dbReference type="Pfam" id="PF12705"/>
    </source>
</evidence>
<dbReference type="InterPro" id="IPR038726">
    <property type="entry name" value="PDDEXK_AddAB-type"/>
</dbReference>
<dbReference type="Pfam" id="PF12705">
    <property type="entry name" value="PDDEXK_1"/>
    <property type="match status" value="1"/>
</dbReference>
<organism evidence="2 3">
    <name type="scientific">Terriglobus roseus</name>
    <dbReference type="NCBI Taxonomy" id="392734"/>
    <lineage>
        <taxon>Bacteria</taxon>
        <taxon>Pseudomonadati</taxon>
        <taxon>Acidobacteriota</taxon>
        <taxon>Terriglobia</taxon>
        <taxon>Terriglobales</taxon>
        <taxon>Acidobacteriaceae</taxon>
        <taxon>Terriglobus</taxon>
    </lineage>
</organism>
<sequence>MRVDAALKRGAVVLTPNLRTARRLSAHFDDARRAEGTLAWQPANVLSWTAWTASLWQSALIAGSETRVLLNDLQERAVWQRVLQQDAAQSLRPLTSQAKLCSAALRLLGAFDIEDRFGRMNLQADLSDAATFAGWYRQFSNLCSDEGLLPNSYLDIEIAGLLRNRRATVVAEYLLYGFDRLTPAQRAVADSLQQVGASLQHVEPAREQMTSPTLLACGSPDDELRACSAWAREALTGGKRVAIIAPDLETARPELERALRSAVAPALADVTAPIHSAPYEFSTGRPLSQVGMVADALRLLRWCAGSIAIPDAGAILCSPYLSMAPTPERGAELDASVLREASATLLRAQVSLAEATAILARSDAGTATALRGVASAARTLEDSRNSYAFFADESRKLLQRAGWPGRQERSSTEYQAVDRWEEALDRLSTLDLLGARTTFAAFLDDLTDILRETLFAPENRGAPIQVMSVTEAAGSTADVLWFLHADDATWPPRRAMHPLLPSALQRALGMPGSETDRDENEAREATMRCVRSSATTIFSYAASGPEGHRRPSPFVEAMPGIVFESAAVNEAVATPALVKPVEDLISLPSLPDGVAAGGVSVLTAQAQCGFRAFAQGRLFVRELETLDAGLSARDRGEQVHTALQAFWETVKTQAELLRISKVDTNGARERDTLLQVCIEKAFANTPANQWDEAYLQVQRERLFKLLSSWLDVECQRPPFVVLHTELQVPGAQVGPLRMDMRVDRIDRVGSEEEGTAASVLIDYKTGVAERKDWIGERLEAPQLPVYAIAGGIDDVRGIAFGSVRVQKDGMKFDEMAERAGMIGPATRTKRDLPFDERMEEWRRDLQRLAEAYANGEAAVDPKDHLITCKHCAARPICRLDLTQLEPDDDLTEEEDEAPAW</sequence>
<dbReference type="Proteomes" id="UP000182409">
    <property type="component" value="Unassembled WGS sequence"/>
</dbReference>
<feature type="domain" description="PD-(D/E)XK endonuclease-like" evidence="1">
    <location>
        <begin position="599"/>
        <end position="878"/>
    </location>
</feature>
<evidence type="ECO:0000313" key="2">
    <source>
        <dbReference type="EMBL" id="SEC48503.1"/>
    </source>
</evidence>
<reference evidence="2 3" key="1">
    <citation type="submission" date="2016-10" db="EMBL/GenBank/DDBJ databases">
        <authorList>
            <person name="de Groot N.N."/>
        </authorList>
    </citation>
    <scope>NUCLEOTIDE SEQUENCE [LARGE SCALE GENOMIC DNA]</scope>
    <source>
        <strain evidence="2 3">AB35.6</strain>
    </source>
</reference>
<dbReference type="EMBL" id="FNSD01000001">
    <property type="protein sequence ID" value="SEC48503.1"/>
    <property type="molecule type" value="Genomic_DNA"/>
</dbReference>
<gene>
    <name evidence="2" type="ORF">SAMN05443244_3575</name>
</gene>
<dbReference type="AlphaFoldDB" id="A0A1H4SWF2"/>
<dbReference type="NCBIfam" id="TIGR03623">
    <property type="entry name" value="probable DNA repair protein"/>
    <property type="match status" value="1"/>
</dbReference>
<dbReference type="InterPro" id="IPR011604">
    <property type="entry name" value="PDDEXK-like_dom_sf"/>
</dbReference>
<name>A0A1H4SWF2_9BACT</name>
<proteinExistence type="predicted"/>
<protein>
    <submittedName>
        <fullName evidence="2">Probable DNA repair protein</fullName>
    </submittedName>
</protein>
<dbReference type="InterPro" id="IPR019925">
    <property type="entry name" value="DNA_repair_protein_predicted"/>
</dbReference>
<accession>A0A1H4SWF2</accession>
<dbReference type="InterPro" id="IPR027417">
    <property type="entry name" value="P-loop_NTPase"/>
</dbReference>